<sequence>MKELKLLLWKNFKILSREKVSTLVEILFPMTCVILFATIRVVIKRQETQNPVIYEPFHISDIPKSVRENASVIYYTPSNRVTDSLVNVVLKKFFTRRGLNYTGKFL</sequence>
<comment type="caution">
    <text evidence="2">The sequence shown here is derived from an EMBL/GenBank/DDBJ whole genome shotgun (WGS) entry which is preliminary data.</text>
</comment>
<keyword evidence="3" id="KW-1185">Reference proteome</keyword>
<feature type="transmembrane region" description="Helical" evidence="1">
    <location>
        <begin position="20"/>
        <end position="43"/>
    </location>
</feature>
<accession>A0A8J2LJZ1</accession>
<keyword evidence="1" id="KW-1133">Transmembrane helix</keyword>
<dbReference type="AlphaFoldDB" id="A0A8J2LJZ1"/>
<organism evidence="2 3">
    <name type="scientific">Allacma fusca</name>
    <dbReference type="NCBI Taxonomy" id="39272"/>
    <lineage>
        <taxon>Eukaryota</taxon>
        <taxon>Metazoa</taxon>
        <taxon>Ecdysozoa</taxon>
        <taxon>Arthropoda</taxon>
        <taxon>Hexapoda</taxon>
        <taxon>Collembola</taxon>
        <taxon>Symphypleona</taxon>
        <taxon>Sminthuridae</taxon>
        <taxon>Allacma</taxon>
    </lineage>
</organism>
<evidence type="ECO:0000256" key="1">
    <source>
        <dbReference type="SAM" id="Phobius"/>
    </source>
</evidence>
<keyword evidence="1" id="KW-0472">Membrane</keyword>
<keyword evidence="1" id="KW-0812">Transmembrane</keyword>
<name>A0A8J2LJZ1_9HEXA</name>
<evidence type="ECO:0000313" key="2">
    <source>
        <dbReference type="EMBL" id="CAG7833333.1"/>
    </source>
</evidence>
<evidence type="ECO:0000313" key="3">
    <source>
        <dbReference type="Proteomes" id="UP000708208"/>
    </source>
</evidence>
<protein>
    <submittedName>
        <fullName evidence="2">Uncharacterized protein</fullName>
    </submittedName>
</protein>
<dbReference type="OrthoDB" id="6157630at2759"/>
<dbReference type="EMBL" id="CAJVCH010569844">
    <property type="protein sequence ID" value="CAG7833333.1"/>
    <property type="molecule type" value="Genomic_DNA"/>
</dbReference>
<dbReference type="Proteomes" id="UP000708208">
    <property type="component" value="Unassembled WGS sequence"/>
</dbReference>
<reference evidence="2" key="1">
    <citation type="submission" date="2021-06" db="EMBL/GenBank/DDBJ databases">
        <authorList>
            <person name="Hodson N. C."/>
            <person name="Mongue J. A."/>
            <person name="Jaron S. K."/>
        </authorList>
    </citation>
    <scope>NUCLEOTIDE SEQUENCE</scope>
</reference>
<gene>
    <name evidence="2" type="ORF">AFUS01_LOCUS42970</name>
</gene>
<proteinExistence type="predicted"/>